<feature type="signal peptide" evidence="1">
    <location>
        <begin position="1"/>
        <end position="35"/>
    </location>
</feature>
<dbReference type="RefSeq" id="XP_067079865.1">
    <property type="nucleotide sequence ID" value="XM_067223764.1"/>
</dbReference>
<dbReference type="GeneID" id="92379297"/>
<reference evidence="2" key="1">
    <citation type="submission" date="2016-09" db="EMBL/GenBank/DDBJ databases">
        <authorList>
            <person name="Hebert L."/>
            <person name="Moumen B."/>
        </authorList>
    </citation>
    <scope>NUCLEOTIDE SEQUENCE [LARGE SCALE GENOMIC DNA]</scope>
    <source>
        <strain evidence="2">OVI</strain>
    </source>
</reference>
<feature type="chain" id="PRO_5009235465" description="Trypanosome variant surface glycoprotein (A-type)" evidence="1">
    <location>
        <begin position="36"/>
        <end position="351"/>
    </location>
</feature>
<organism evidence="2 3">
    <name type="scientific">Trypanosoma equiperdum</name>
    <dbReference type="NCBI Taxonomy" id="5694"/>
    <lineage>
        <taxon>Eukaryota</taxon>
        <taxon>Discoba</taxon>
        <taxon>Euglenozoa</taxon>
        <taxon>Kinetoplastea</taxon>
        <taxon>Metakinetoplastina</taxon>
        <taxon>Trypanosomatida</taxon>
        <taxon>Trypanosomatidae</taxon>
        <taxon>Trypanosoma</taxon>
    </lineage>
</organism>
<evidence type="ECO:0008006" key="4">
    <source>
        <dbReference type="Google" id="ProtNLM"/>
    </source>
</evidence>
<proteinExistence type="predicted"/>
<evidence type="ECO:0000256" key="1">
    <source>
        <dbReference type="SAM" id="SignalP"/>
    </source>
</evidence>
<sequence length="351" mass="36666">MQHSIKAASKRIKTPAIGLLIAEVATLLIPNEVAADTISNDNPASKITTICEGIHFLDLTASIYSRRATETIKAAQLTATRTQQWQAAAAQATGNEALAFAALAALGKVQLTELLSMAEANQQSATKFSTAAQRRIGIVAQAEALAAGSPSIDKTTPGSSFNGAGTSNTALNMASDIAGQATNICKPKAQGKIGNYEHELHQPLTKDASVATIKLSAALAITCEGSGTKGWTSAAQQLGCSDKSAATGIKKAITRAKLFADTPVTNTNLRQDGSATGPCKVTQIDDSKFWPTQEDVANAVCVVEQQTATPADTLQDLTLSSLKGNSKFKEIIKQLMPSPTANEEEIKAEID</sequence>
<accession>A0A1G4I9P5</accession>
<keyword evidence="3" id="KW-1185">Reference proteome</keyword>
<dbReference type="VEuPathDB" id="TriTrypDB:TEOVI_000535700"/>
<comment type="caution">
    <text evidence="2">The sequence shown here is derived from an EMBL/GenBank/DDBJ whole genome shotgun (WGS) entry which is preliminary data.</text>
</comment>
<evidence type="ECO:0000313" key="3">
    <source>
        <dbReference type="Proteomes" id="UP000195570"/>
    </source>
</evidence>
<dbReference type="AlphaFoldDB" id="A0A1G4I9P5"/>
<gene>
    <name evidence="2" type="ORF">TEOVI_000535700</name>
</gene>
<dbReference type="EMBL" id="CZPT02001068">
    <property type="protein sequence ID" value="SCU68778.1"/>
    <property type="molecule type" value="Genomic_DNA"/>
</dbReference>
<protein>
    <recommendedName>
        <fullName evidence="4">Trypanosome variant surface glycoprotein (A-type)</fullName>
    </recommendedName>
</protein>
<keyword evidence="1" id="KW-0732">Signal</keyword>
<name>A0A1G4I9P5_TRYEQ</name>
<evidence type="ECO:0000313" key="2">
    <source>
        <dbReference type="EMBL" id="SCU68778.1"/>
    </source>
</evidence>
<dbReference type="Proteomes" id="UP000195570">
    <property type="component" value="Unassembled WGS sequence"/>
</dbReference>